<dbReference type="WBParaSite" id="ES5_v2.g9538.t1">
    <property type="protein sequence ID" value="ES5_v2.g9538.t1"/>
    <property type="gene ID" value="ES5_v2.g9538"/>
</dbReference>
<evidence type="ECO:0000313" key="1">
    <source>
        <dbReference type="Proteomes" id="UP000887579"/>
    </source>
</evidence>
<reference evidence="2" key="1">
    <citation type="submission" date="2022-11" db="UniProtKB">
        <authorList>
            <consortium name="WormBaseParasite"/>
        </authorList>
    </citation>
    <scope>IDENTIFICATION</scope>
</reference>
<protein>
    <submittedName>
        <fullName evidence="2">1-phosphatidylinositol 4-kinase</fullName>
    </submittedName>
</protein>
<dbReference type="Proteomes" id="UP000887579">
    <property type="component" value="Unplaced"/>
</dbReference>
<sequence>MHENFSLKNLQGLALCLARRDDLSLKDVIDRLFGPVANITENAPLTHNVRSSIIAACFYLLYSEGQHVEGVTDFLREILKKLPNLRWIDDASINKTDRITIFEQFMFCFNTGLTDIAAHFPRTRDEIVTEQLDLLQTFVEKILHFCRADAYGNGKAENGEEVHGKSDSPILENRVDLMKVVCMAIGLMRAMGRFSPARNRTLLSLLYSPPFTPPLLEDDDEDKDAYLPVKLSVDSSNWFWVDTELDLKSAARNVINKHGCSFVNISPKIPGTRPIFAFCFEEIERLTDIICKLLSEEVLNRLDVISGEVFISGELRRFPYRTISETVQLVVLTLLRDVVSPYSMQDESTPVPDAYAKKVSTFAYQMFRRGQELISVRDSTKDNPRYYYLKSRKILDADAVVNRIKMLVLANSICLELFVWSAVDENDGDLVCSTITEKMLKSHRHLSLYMPVNVIALDALGAMAEKFPMLAKNFVVQMLCRFLLDPAPVLSQLFGDYYFDKRSAGNKEKPRPETERRRLGFISLRKAAIESLCKALSAARVVDPNSIQACLASVSSKLILTAPKEDVNLTLTLENAILTLGKIGVALKNSDNAPDLVMQIFLQRFCNPPSNQDSLIIQCMADMVVAGAKSIYDSVMKLFVQITVESSSRIYTSDPNTVDHRYGHVSLAVDTALGKLATTSGTDEEQMTLLGRLLELFVQLGVEGKRVGDKISKSTVKMSTSAGNLGVLIPKIAAVVSRVEPITQPSTKLRNLFRDFWFYCSVLGFDVSYSGLWPEEWYIAVCAIACKSPVLIANENLKSELIDNAAINTAGITPTELQELRNALSNELRQNAECVALINRMDVAQCLYLLCVIRLEKMRVNNSDHQDAVHCIFKYLEDRAIKKDKSGIWTCMLNGALIIFEEYLSQAKVRYADNKIIETHLVRHAQFCLVQFGNNLREIRHCADICLSKLTFSFPFLLWNGTVISTALHMLQTMTQNLDSDPECLETNLQFENLPWRIHLQDTRERRRVVAQDFGRRCEQLLGEAMKWAPGTTHSHLLEYVRYTNSVNDNSLRLTIGAVLNSNNRSNNLLLAENIKTPKEDSQGTDVATYLSALSVRSQYLGQIKGMLTMLCQMHDPENAERQLVEHLEKLLEQGLERDDEDKISEAIMLMAAFFIHLQNVNHRLLKNLVWIPLKRFTETTLRLCTTAWNWILAAKDGFHMHFLQEMSTCWMTIAQRQMGIFERGDALQCPLSVETCERQDSPYILPHAVWLNFLTERICLAKYCNQEQLDLFELMFVQTLSSNIGDKQGQLNSVFQHLTLMPAFSSSSVSITRSIEAVGLRFRLLASVLDMIQTDSSANKFSKHLLRQRVYATAFDFFTLAPQTPIQSTAQIRNDLHQLILFWKTLYADSKFITKECYQSNDLELHLNSVHPLLANNSEPRITQTWHGSSYVNTWANTISIIAAQSRNQTLRSRPVDQVNRDIERQVKNCLRRRQLLLLLVGSEIERLDAWLNCTTENPTEEKLTIEKWMKSTFGETRSDAKSMRDITKFAWDISSQMAVYFGARFRPYPAVRKTLQDLIRSFPEQVSHLPDALQYFLGEFSTNYDNFDMSHLFTWAKCSPVMALSLLFPKMYGQHPIIIHHLFTWAKCSPVMALSLLFPKMYGQHPIIIQYAVRVLRSYPANVLLLYIQQIVQAMRYDSMGYVSELILWLASHSQLLAHQLLWNMKTNMYTDEESKVEDPILYVPLKNLSEKIIKQLEGAARRFYAAEFDLFHEITKISGTIKPFPKGESRKKACLAEFSKVNLKCIGYLPSNPESILLHIDHTSATPMQSAAKAPFLARFKVRKGTVNEGTVNEVEQLALTFYQDNDMSEEKVKSEIRKLSRVESDLGWKAAIFKVGDDVRQDMLALQLMQLMKNICDSLNIDVCFFPYHVVATSPGCGVIECVPDSKSRDQLGRQTDYTLFEYFTTTYGDETSEGFQTARRNFVKSMAAYSVFSFLLQIKDRHNGNIMINKHGHIIHIDFGFMFESSPGGNLGFEPDFKLSQEMVAIMGGSPDAAPFKQFSTLVVQTYLAIRPHWEAFISLVHLMLDTKLPCFRGKTIQQFRTRFAPDVSDREAAKYMMTIVNACYTSYRSKMYDQIQYLQNEIPY</sequence>
<accession>A0AC34GXB0</accession>
<evidence type="ECO:0000313" key="2">
    <source>
        <dbReference type="WBParaSite" id="ES5_v2.g9538.t1"/>
    </source>
</evidence>
<name>A0AC34GXB0_9BILA</name>
<organism evidence="1 2">
    <name type="scientific">Panagrolaimus sp. ES5</name>
    <dbReference type="NCBI Taxonomy" id="591445"/>
    <lineage>
        <taxon>Eukaryota</taxon>
        <taxon>Metazoa</taxon>
        <taxon>Ecdysozoa</taxon>
        <taxon>Nematoda</taxon>
        <taxon>Chromadorea</taxon>
        <taxon>Rhabditida</taxon>
        <taxon>Tylenchina</taxon>
        <taxon>Panagrolaimomorpha</taxon>
        <taxon>Panagrolaimoidea</taxon>
        <taxon>Panagrolaimidae</taxon>
        <taxon>Panagrolaimus</taxon>
    </lineage>
</organism>
<proteinExistence type="predicted"/>